<evidence type="ECO:0000256" key="2">
    <source>
        <dbReference type="ARBA" id="ARBA00022723"/>
    </source>
</evidence>
<feature type="domain" description="Pyruvate carboxyltransferase" evidence="4">
    <location>
        <begin position="7"/>
        <end position="275"/>
    </location>
</feature>
<dbReference type="Proteomes" id="UP000603940">
    <property type="component" value="Unassembled WGS sequence"/>
</dbReference>
<dbReference type="PANTHER" id="PTHR42738">
    <property type="entry name" value="HYDROXYMETHYLGLUTARYL-COA LYASE"/>
    <property type="match status" value="1"/>
</dbReference>
<dbReference type="RefSeq" id="WP_187776757.1">
    <property type="nucleotide sequence ID" value="NZ_JACTUZ010000002.1"/>
</dbReference>
<dbReference type="NCBIfam" id="NF004283">
    <property type="entry name" value="PRK05692.1"/>
    <property type="match status" value="1"/>
</dbReference>
<dbReference type="CDD" id="cd07938">
    <property type="entry name" value="DRE_TIM_HMGL"/>
    <property type="match status" value="1"/>
</dbReference>
<dbReference type="GO" id="GO:0016829">
    <property type="term" value="F:lyase activity"/>
    <property type="evidence" value="ECO:0007669"/>
    <property type="project" value="UniProtKB-KW"/>
</dbReference>
<dbReference type="SUPFAM" id="SSF51569">
    <property type="entry name" value="Aldolase"/>
    <property type="match status" value="1"/>
</dbReference>
<dbReference type="Pfam" id="PF00682">
    <property type="entry name" value="HMGL-like"/>
    <property type="match status" value="1"/>
</dbReference>
<evidence type="ECO:0000313" key="6">
    <source>
        <dbReference type="Proteomes" id="UP000603940"/>
    </source>
</evidence>
<evidence type="ECO:0000259" key="4">
    <source>
        <dbReference type="PROSITE" id="PS50991"/>
    </source>
</evidence>
<protein>
    <submittedName>
        <fullName evidence="5">Hydroxymethylglutaryl-CoA lyase</fullName>
    </submittedName>
</protein>
<dbReference type="PANTHER" id="PTHR42738:SF7">
    <property type="entry name" value="HYDROXYMETHYLGLUTARYL-COA LYASE"/>
    <property type="match status" value="1"/>
</dbReference>
<organism evidence="5 6">
    <name type="scientific">Pseudoroseomonas ludipueritiae</name>
    <dbReference type="NCBI Taxonomy" id="198093"/>
    <lineage>
        <taxon>Bacteria</taxon>
        <taxon>Pseudomonadati</taxon>
        <taxon>Pseudomonadota</taxon>
        <taxon>Alphaproteobacteria</taxon>
        <taxon>Acetobacterales</taxon>
        <taxon>Acetobacteraceae</taxon>
        <taxon>Pseudoroseomonas</taxon>
    </lineage>
</organism>
<keyword evidence="6" id="KW-1185">Reference proteome</keyword>
<keyword evidence="2" id="KW-0479">Metal-binding</keyword>
<dbReference type="Gene3D" id="3.20.20.70">
    <property type="entry name" value="Aldolase class I"/>
    <property type="match status" value="1"/>
</dbReference>
<dbReference type="InterPro" id="IPR043594">
    <property type="entry name" value="HMGL"/>
</dbReference>
<keyword evidence="3 5" id="KW-0456">Lyase</keyword>
<dbReference type="PROSITE" id="PS50991">
    <property type="entry name" value="PYR_CT"/>
    <property type="match status" value="1"/>
</dbReference>
<evidence type="ECO:0000313" key="5">
    <source>
        <dbReference type="EMBL" id="MBC9175588.1"/>
    </source>
</evidence>
<gene>
    <name evidence="5" type="ORF">IBL25_01340</name>
</gene>
<accession>A0ABR7R1Q1</accession>
<name>A0ABR7R1Q1_9PROT</name>
<sequence>MSYPARVRVVEVGPRDGLQNEKAVILLAAKAALVERLVAAGLTTVEAGSFVSPKWVPQMADTAELLAMLPAREGISYPVLVPNLRGLEQAMATGRVAEIAVFGAASESFSQRNINCSIDESLRRFAPGVEKALAHGLRVRGYVSCVLGCPYEGEVDAAAVTRVAAALAGMGCYEISLGDTIGTGTPLKARRMVEMVAAEVPVERLALHFHDTYGQALANILSCLERGVSVVDSAVAGLGGCPYAQGATGNVATEDVVYMLHGMGIETGLDLDRLCEAGAMISSALGRETASRVARARGAMGAR</sequence>
<dbReference type="InterPro" id="IPR013785">
    <property type="entry name" value="Aldolase_TIM"/>
</dbReference>
<dbReference type="EMBL" id="JACTUZ010000002">
    <property type="protein sequence ID" value="MBC9175588.1"/>
    <property type="molecule type" value="Genomic_DNA"/>
</dbReference>
<comment type="similarity">
    <text evidence="1">Belongs to the HMG-CoA lyase family.</text>
</comment>
<comment type="caution">
    <text evidence="5">The sequence shown here is derived from an EMBL/GenBank/DDBJ whole genome shotgun (WGS) entry which is preliminary data.</text>
</comment>
<evidence type="ECO:0000256" key="3">
    <source>
        <dbReference type="ARBA" id="ARBA00023239"/>
    </source>
</evidence>
<dbReference type="InterPro" id="IPR000891">
    <property type="entry name" value="PYR_CT"/>
</dbReference>
<evidence type="ECO:0000256" key="1">
    <source>
        <dbReference type="ARBA" id="ARBA00009405"/>
    </source>
</evidence>
<proteinExistence type="inferred from homology"/>
<reference evidence="5 6" key="1">
    <citation type="journal article" date="2009" name="Int. J. Syst. Evol. Microbiol.">
        <title>Transfer of Teichococcus ludipueritiae and Muricoccus roseus to the genus Roseomonas, as Roseomonas ludipueritiae comb. nov. and Roseomonas rosea comb. nov., respectively, and emended description of the genus Roseomonas.</title>
        <authorList>
            <person name="Sanchez-Porro C."/>
            <person name="Gallego V."/>
            <person name="Busse H.J."/>
            <person name="Kampfer P."/>
            <person name="Ventosa A."/>
        </authorList>
    </citation>
    <scope>NUCLEOTIDE SEQUENCE [LARGE SCALE GENOMIC DNA]</scope>
    <source>
        <strain evidence="5 6">DSM 14915</strain>
    </source>
</reference>